<protein>
    <submittedName>
        <fullName evidence="2">Uncharacterized protein</fullName>
    </submittedName>
</protein>
<evidence type="ECO:0000313" key="3">
    <source>
        <dbReference type="Proteomes" id="UP000631114"/>
    </source>
</evidence>
<comment type="caution">
    <text evidence="2">The sequence shown here is derived from an EMBL/GenBank/DDBJ whole genome shotgun (WGS) entry which is preliminary data.</text>
</comment>
<proteinExistence type="predicted"/>
<evidence type="ECO:0000256" key="1">
    <source>
        <dbReference type="SAM" id="MobiDB-lite"/>
    </source>
</evidence>
<accession>A0A835HCJ1</accession>
<dbReference type="AlphaFoldDB" id="A0A835HCJ1"/>
<dbReference type="EMBL" id="JADFTS010000008">
    <property type="protein sequence ID" value="KAF9594373.1"/>
    <property type="molecule type" value="Genomic_DNA"/>
</dbReference>
<dbReference type="Proteomes" id="UP000631114">
    <property type="component" value="Unassembled WGS sequence"/>
</dbReference>
<dbReference type="Gene3D" id="2.40.37.10">
    <property type="entry name" value="Lyase, Ornithine Decarboxylase, Chain A, domain 1"/>
    <property type="match status" value="1"/>
</dbReference>
<feature type="region of interest" description="Disordered" evidence="1">
    <location>
        <begin position="51"/>
        <end position="74"/>
    </location>
</feature>
<gene>
    <name evidence="2" type="ORF">IFM89_030502</name>
</gene>
<dbReference type="OrthoDB" id="5034579at2759"/>
<dbReference type="GO" id="GO:0003824">
    <property type="term" value="F:catalytic activity"/>
    <property type="evidence" value="ECO:0007669"/>
    <property type="project" value="InterPro"/>
</dbReference>
<reference evidence="2 3" key="1">
    <citation type="submission" date="2020-10" db="EMBL/GenBank/DDBJ databases">
        <title>The Coptis chinensis genome and diversification of protoberbering-type alkaloids.</title>
        <authorList>
            <person name="Wang B."/>
            <person name="Shu S."/>
            <person name="Song C."/>
            <person name="Liu Y."/>
        </authorList>
    </citation>
    <scope>NUCLEOTIDE SEQUENCE [LARGE SCALE GENOMIC DNA]</scope>
    <source>
        <strain evidence="2">HL-2020</strain>
        <tissue evidence="2">Leaf</tissue>
    </source>
</reference>
<evidence type="ECO:0000313" key="2">
    <source>
        <dbReference type="EMBL" id="KAF9594373.1"/>
    </source>
</evidence>
<name>A0A835HCJ1_9MAGN</name>
<organism evidence="2 3">
    <name type="scientific">Coptis chinensis</name>
    <dbReference type="NCBI Taxonomy" id="261450"/>
    <lineage>
        <taxon>Eukaryota</taxon>
        <taxon>Viridiplantae</taxon>
        <taxon>Streptophyta</taxon>
        <taxon>Embryophyta</taxon>
        <taxon>Tracheophyta</taxon>
        <taxon>Spermatophyta</taxon>
        <taxon>Magnoliopsida</taxon>
        <taxon>Ranunculales</taxon>
        <taxon>Ranunculaceae</taxon>
        <taxon>Coptidoideae</taxon>
        <taxon>Coptis</taxon>
    </lineage>
</organism>
<dbReference type="InterPro" id="IPR009006">
    <property type="entry name" value="Ala_racemase/Decarboxylase_C"/>
</dbReference>
<sequence length="74" mass="8049">MQPVKATPLACSSSRANPTCRGLRTYESTVFGPTCDALDRLLTGFQLRNSGERPVSVSQHGSLHRLQMPGSNFN</sequence>
<keyword evidence="3" id="KW-1185">Reference proteome</keyword>
<dbReference type="SUPFAM" id="SSF50621">
    <property type="entry name" value="Alanine racemase C-terminal domain-like"/>
    <property type="match status" value="1"/>
</dbReference>